<dbReference type="Proteomes" id="UP000660729">
    <property type="component" value="Unassembled WGS sequence"/>
</dbReference>
<evidence type="ECO:0000256" key="1">
    <source>
        <dbReference type="SAM" id="MobiDB-lite"/>
    </source>
</evidence>
<proteinExistence type="predicted"/>
<comment type="caution">
    <text evidence="3">The sequence shown here is derived from an EMBL/GenBank/DDBJ whole genome shotgun (WGS) entry which is preliminary data.</text>
</comment>
<keyword evidence="4" id="KW-1185">Reference proteome</keyword>
<evidence type="ECO:0000259" key="2">
    <source>
        <dbReference type="PROSITE" id="PS51184"/>
    </source>
</evidence>
<dbReference type="OrthoDB" id="3860121at2759"/>
<evidence type="ECO:0000313" key="4">
    <source>
        <dbReference type="Proteomes" id="UP000660729"/>
    </source>
</evidence>
<dbReference type="PROSITE" id="PS51184">
    <property type="entry name" value="JMJC"/>
    <property type="match status" value="1"/>
</dbReference>
<dbReference type="InterPro" id="IPR003347">
    <property type="entry name" value="JmjC_dom"/>
</dbReference>
<feature type="compositionally biased region" description="Basic residues" evidence="1">
    <location>
        <begin position="227"/>
        <end position="239"/>
    </location>
</feature>
<sequence>MNSSPTQESRMSMEPRWPLGMPTAAANGSMQIPARQDFYDRLQKTFTPTYENAPARIRSGPNVYPPPRLLPQPQPWHLVAHAQAAHFQAAPAPQEHFYNPASYPYPPAPVPGWPQNAHYEPLGYTSYYHPHQQRVDDHALKNHQVAPRIVEIAQPNRSPRDPVTGHASAQTFEHETLPHYHPQCIQHVEREPEDSQMSQFFDFVRQLGRSPRRLPGGQVEGKESKRSPPRRKLIIKPPKRPLEDSASDCIQVAKRPRVEGESSPSRPGADNNCMQESVGSEPSPEANAASPGYHQPQDAPHPVPSTPPEGTETILHEDTRRGSASSDEAQGSESTASIGGSESTIAPDTSPENMARTRQMPTPPSEKEDGAPKTPRISQDGGDLQFSPRLYGREQPKRAATKKYQDVATPPKAKKVSKMIPRDRENASDVDGQLDGVTDVQAVETRVAKRKRAAADDKCNTAKRAKRGSEAESAPLESRLPPATRSSSTPTMNPPAQPNSASGPEKYPSRPPIHNEYGTRAPVRDKHSADRYVEAVIESCEAHLANTRTQTVYSTSAYRIVELLRKAKFASEREAKFLSRDEAQVETSANKFFNGPIVTQGQQTLPLQSAEDFLGEYYEPDAKIHIQDSSVKVGKNFIAVRPVRVEQVKERLLEAQPKSNQLPWNCLELATHHSDGLRPSFLQNEDCRLLTKLKIPDSADEARRKTYEQGYKEIETWALLAESGALTEPHQDSHGYSTFITVNQGEVGFGFLSHPTVEEREGWRKHPQQFTGGKWRYIVLKPGQTVYFPAGTVHMVFRLPSAGHTLAFGGHVLRCSNIVHWVKTLIEERDHPNITNEDLLDSSSGYLARVERFVTRALENGTAEKWGGKDSIAEFLTLKKEFLRKRQKQTRH</sequence>
<name>A0A8H6RE08_9PEZI</name>
<accession>A0A8H6RE08</accession>
<feature type="domain" description="JmjC" evidence="2">
    <location>
        <begin position="658"/>
        <end position="829"/>
    </location>
</feature>
<dbReference type="EMBL" id="JABCIY010000177">
    <property type="protein sequence ID" value="KAF7189864.1"/>
    <property type="molecule type" value="Genomic_DNA"/>
</dbReference>
<feature type="region of interest" description="Disordered" evidence="1">
    <location>
        <begin position="209"/>
        <end position="525"/>
    </location>
</feature>
<dbReference type="AlphaFoldDB" id="A0A8H6RE08"/>
<dbReference type="SUPFAM" id="SSF51197">
    <property type="entry name" value="Clavaminate synthase-like"/>
    <property type="match status" value="1"/>
</dbReference>
<feature type="compositionally biased region" description="Polar residues" evidence="1">
    <location>
        <begin position="1"/>
        <end position="10"/>
    </location>
</feature>
<feature type="region of interest" description="Disordered" evidence="1">
    <location>
        <begin position="1"/>
        <end position="26"/>
    </location>
</feature>
<gene>
    <name evidence="3" type="ORF">HII31_08686</name>
</gene>
<protein>
    <recommendedName>
        <fullName evidence="2">JmjC domain-containing protein</fullName>
    </recommendedName>
</protein>
<reference evidence="3" key="1">
    <citation type="submission" date="2020-04" db="EMBL/GenBank/DDBJ databases">
        <title>Draft genome resource of the tomato pathogen Pseudocercospora fuligena.</title>
        <authorList>
            <person name="Zaccaron A."/>
        </authorList>
    </citation>
    <scope>NUCLEOTIDE SEQUENCE</scope>
    <source>
        <strain evidence="3">PF001</strain>
    </source>
</reference>
<evidence type="ECO:0000313" key="3">
    <source>
        <dbReference type="EMBL" id="KAF7189864.1"/>
    </source>
</evidence>
<organism evidence="3 4">
    <name type="scientific">Pseudocercospora fuligena</name>
    <dbReference type="NCBI Taxonomy" id="685502"/>
    <lineage>
        <taxon>Eukaryota</taxon>
        <taxon>Fungi</taxon>
        <taxon>Dikarya</taxon>
        <taxon>Ascomycota</taxon>
        <taxon>Pezizomycotina</taxon>
        <taxon>Dothideomycetes</taxon>
        <taxon>Dothideomycetidae</taxon>
        <taxon>Mycosphaerellales</taxon>
        <taxon>Mycosphaerellaceae</taxon>
        <taxon>Pseudocercospora</taxon>
    </lineage>
</organism>
<feature type="compositionally biased region" description="Polar residues" evidence="1">
    <location>
        <begin position="322"/>
        <end position="352"/>
    </location>
</feature>
<dbReference type="Gene3D" id="2.60.120.650">
    <property type="entry name" value="Cupin"/>
    <property type="match status" value="1"/>
</dbReference>